<evidence type="ECO:0000313" key="2">
    <source>
        <dbReference type="EMBL" id="OAN14229.1"/>
    </source>
</evidence>
<evidence type="ECO:0000256" key="1">
    <source>
        <dbReference type="SAM" id="MobiDB-lite"/>
    </source>
</evidence>
<name>A0A178KA55_9GAMM</name>
<keyword evidence="3" id="KW-1185">Reference proteome</keyword>
<proteinExistence type="predicted"/>
<reference evidence="2 3" key="1">
    <citation type="submission" date="2016-03" db="EMBL/GenBank/DDBJ databases">
        <title>Photobacterium proteolyticum sp. nov. a protease producing bacterium isolated from ocean sediments of Laizhou Bay.</title>
        <authorList>
            <person name="Li Y."/>
        </authorList>
    </citation>
    <scope>NUCLEOTIDE SEQUENCE [LARGE SCALE GENOMIC DNA]</scope>
    <source>
        <strain evidence="2 3">R-40508</strain>
    </source>
</reference>
<feature type="region of interest" description="Disordered" evidence="1">
    <location>
        <begin position="1"/>
        <end position="26"/>
    </location>
</feature>
<dbReference type="EMBL" id="LVHF01000025">
    <property type="protein sequence ID" value="OAN14229.1"/>
    <property type="molecule type" value="Genomic_DNA"/>
</dbReference>
<evidence type="ECO:0000313" key="3">
    <source>
        <dbReference type="Proteomes" id="UP000078503"/>
    </source>
</evidence>
<dbReference type="RefSeq" id="WP_080524694.1">
    <property type="nucleotide sequence ID" value="NZ_LVHF01000025.1"/>
</dbReference>
<organism evidence="2 3">
    <name type="scientific">Photobacterium jeanii</name>
    <dbReference type="NCBI Taxonomy" id="858640"/>
    <lineage>
        <taxon>Bacteria</taxon>
        <taxon>Pseudomonadati</taxon>
        <taxon>Pseudomonadota</taxon>
        <taxon>Gammaproteobacteria</taxon>
        <taxon>Vibrionales</taxon>
        <taxon>Vibrionaceae</taxon>
        <taxon>Photobacterium</taxon>
    </lineage>
</organism>
<dbReference type="STRING" id="858640.A3K86_11660"/>
<protein>
    <submittedName>
        <fullName evidence="2">Uncharacterized protein</fullName>
    </submittedName>
</protein>
<dbReference type="Proteomes" id="UP000078503">
    <property type="component" value="Unassembled WGS sequence"/>
</dbReference>
<accession>A0A178KA55</accession>
<dbReference type="OrthoDB" id="8451021at2"/>
<dbReference type="AlphaFoldDB" id="A0A178KA55"/>
<gene>
    <name evidence="2" type="ORF">A3K86_11660</name>
</gene>
<comment type="caution">
    <text evidence="2">The sequence shown here is derived from an EMBL/GenBank/DDBJ whole genome shotgun (WGS) entry which is preliminary data.</text>
</comment>
<sequence>MGSTGSGKFTDYTGNRDEGAQTGGSSQQDQCELAFSCILEEVAQSAYYSTHGKVPQVGAQVIIQFEAPRIVAVDISTNLSCGALPTKYNYLLKCLNDNYNYFGIVTNSNDGPHPLVEIDVSPSKS</sequence>